<dbReference type="Proteomes" id="UP000199041">
    <property type="component" value="Unassembled WGS sequence"/>
</dbReference>
<dbReference type="NCBIfam" id="NF002521">
    <property type="entry name" value="PRK01911.1"/>
    <property type="match status" value="1"/>
</dbReference>
<dbReference type="GO" id="GO:0051287">
    <property type="term" value="F:NAD binding"/>
    <property type="evidence" value="ECO:0007669"/>
    <property type="project" value="UniProtKB-ARBA"/>
</dbReference>
<dbReference type="STRING" id="551991.SAMN05192529_12936"/>
<reference evidence="7 8" key="1">
    <citation type="submission" date="2016-10" db="EMBL/GenBank/DDBJ databases">
        <authorList>
            <person name="de Groot N.N."/>
        </authorList>
    </citation>
    <scope>NUCLEOTIDE SEQUENCE [LARGE SCALE GENOMIC DNA]</scope>
    <source>
        <strain evidence="7 8">Vu-144</strain>
    </source>
</reference>
<dbReference type="OrthoDB" id="9774737at2"/>
<name>A0A1H4CA77_9BACT</name>
<comment type="catalytic activity">
    <reaction evidence="5 6">
        <text>NAD(+) + ATP = ADP + NADP(+) + H(+)</text>
        <dbReference type="Rhea" id="RHEA:18629"/>
        <dbReference type="ChEBI" id="CHEBI:15378"/>
        <dbReference type="ChEBI" id="CHEBI:30616"/>
        <dbReference type="ChEBI" id="CHEBI:57540"/>
        <dbReference type="ChEBI" id="CHEBI:58349"/>
        <dbReference type="ChEBI" id="CHEBI:456216"/>
        <dbReference type="EC" id="2.7.1.23"/>
    </reaction>
</comment>
<evidence type="ECO:0000256" key="1">
    <source>
        <dbReference type="ARBA" id="ARBA00022679"/>
    </source>
</evidence>
<comment type="function">
    <text evidence="6">Involved in the regulation of the intracellular balance of NAD and NADP, and is a key enzyme in the biosynthesis of NADP. Catalyzes specifically the phosphorylation on 2'-hydroxyl of the adenosine moiety of NAD to yield NADP.</text>
</comment>
<gene>
    <name evidence="6" type="primary">nadK</name>
    <name evidence="7" type="ORF">SAMN05192529_12936</name>
</gene>
<dbReference type="GO" id="GO:0005737">
    <property type="term" value="C:cytoplasm"/>
    <property type="evidence" value="ECO:0007669"/>
    <property type="project" value="UniProtKB-SubCell"/>
</dbReference>
<dbReference type="EC" id="2.7.1.23" evidence="6"/>
<keyword evidence="4 6" id="KW-0520">NAD</keyword>
<keyword evidence="1 6" id="KW-0808">Transferase</keyword>
<dbReference type="Gene3D" id="3.40.50.10330">
    <property type="entry name" value="Probable inorganic polyphosphate/atp-NAD kinase, domain 1"/>
    <property type="match status" value="1"/>
</dbReference>
<dbReference type="InterPro" id="IPR016064">
    <property type="entry name" value="NAD/diacylglycerol_kinase_sf"/>
</dbReference>
<dbReference type="AlphaFoldDB" id="A0A1H4CA77"/>
<evidence type="ECO:0000256" key="4">
    <source>
        <dbReference type="ARBA" id="ARBA00023027"/>
    </source>
</evidence>
<dbReference type="GO" id="GO:0019674">
    <property type="term" value="P:NAD+ metabolic process"/>
    <property type="evidence" value="ECO:0007669"/>
    <property type="project" value="InterPro"/>
</dbReference>
<comment type="subcellular location">
    <subcellularLocation>
        <location evidence="6">Cytoplasm</location>
    </subcellularLocation>
</comment>
<evidence type="ECO:0000256" key="3">
    <source>
        <dbReference type="ARBA" id="ARBA00022857"/>
    </source>
</evidence>
<feature type="binding site" evidence="6">
    <location>
        <begin position="74"/>
        <end position="75"/>
    </location>
    <ligand>
        <name>NAD(+)</name>
        <dbReference type="ChEBI" id="CHEBI:57540"/>
    </ligand>
</feature>
<proteinExistence type="inferred from homology"/>
<dbReference type="HAMAP" id="MF_00361">
    <property type="entry name" value="NAD_kinase"/>
    <property type="match status" value="1"/>
</dbReference>
<dbReference type="InterPro" id="IPR017437">
    <property type="entry name" value="ATP-NAD_kinase_PpnK-typ_C"/>
</dbReference>
<feature type="active site" description="Proton acceptor" evidence="6">
    <location>
        <position position="74"/>
    </location>
</feature>
<dbReference type="RefSeq" id="WP_091400910.1">
    <property type="nucleotide sequence ID" value="NZ_FNQY01000029.1"/>
</dbReference>
<dbReference type="EMBL" id="FNQY01000029">
    <property type="protein sequence ID" value="SEA57274.1"/>
    <property type="molecule type" value="Genomic_DNA"/>
</dbReference>
<dbReference type="GO" id="GO:0003951">
    <property type="term" value="F:NAD+ kinase activity"/>
    <property type="evidence" value="ECO:0007669"/>
    <property type="project" value="UniProtKB-UniRule"/>
</dbReference>
<comment type="cofactor">
    <cofactor evidence="6">
        <name>a divalent metal cation</name>
        <dbReference type="ChEBI" id="CHEBI:60240"/>
    </cofactor>
</comment>
<evidence type="ECO:0000256" key="2">
    <source>
        <dbReference type="ARBA" id="ARBA00022777"/>
    </source>
</evidence>
<keyword evidence="6" id="KW-0963">Cytoplasm</keyword>
<sequence length="292" mass="32146">MQVAIYARILPAEYSQDIHSLLEELTLKGIGILIYKGLVDQFGEITSRFSAIGVFEDGKSLSPDTDCLISLGGDGTILDAVTLVGDKNIPILGVNFGRLGFLTGASREEFSLVLSELINQNYIIDSRTLIHLDAGIPLFGDTPFALNDFTITKRDAAPMIKVRTYLNGEFINSYYADGLIVATATGSTGYSMSCSGPIVFPDSASLVITPIAPHHLNTRPIIVPDNNVISFEVESRAEDFLCTLDARREVVNNSVQLAIRKERFSIKLIRFKENSFLSTLRTKLSWGFDKRN</sequence>
<dbReference type="GO" id="GO:0046872">
    <property type="term" value="F:metal ion binding"/>
    <property type="evidence" value="ECO:0007669"/>
    <property type="project" value="UniProtKB-UniRule"/>
</dbReference>
<dbReference type="Pfam" id="PF20143">
    <property type="entry name" value="NAD_kinase_C"/>
    <property type="match status" value="1"/>
</dbReference>
<dbReference type="InterPro" id="IPR002504">
    <property type="entry name" value="NADK"/>
</dbReference>
<dbReference type="InterPro" id="IPR017438">
    <property type="entry name" value="ATP-NAD_kinase_N"/>
</dbReference>
<protein>
    <recommendedName>
        <fullName evidence="6">NAD kinase</fullName>
        <ecNumber evidence="6">2.7.1.23</ecNumber>
    </recommendedName>
    <alternativeName>
        <fullName evidence="6">ATP-dependent NAD kinase</fullName>
    </alternativeName>
</protein>
<accession>A0A1H4CA77</accession>
<comment type="caution">
    <text evidence="6">Lacks conserved residue(s) required for the propagation of feature annotation.</text>
</comment>
<feature type="binding site" evidence="6">
    <location>
        <begin position="188"/>
        <end position="193"/>
    </location>
    <ligand>
        <name>NAD(+)</name>
        <dbReference type="ChEBI" id="CHEBI:57540"/>
    </ligand>
</feature>
<feature type="binding site" evidence="6">
    <location>
        <begin position="147"/>
        <end position="148"/>
    </location>
    <ligand>
        <name>NAD(+)</name>
        <dbReference type="ChEBI" id="CHEBI:57540"/>
    </ligand>
</feature>
<dbReference type="GO" id="GO:0005524">
    <property type="term" value="F:ATP binding"/>
    <property type="evidence" value="ECO:0007669"/>
    <property type="project" value="UniProtKB-KW"/>
</dbReference>
<keyword evidence="3 6" id="KW-0521">NADP</keyword>
<dbReference type="GO" id="GO:0006741">
    <property type="term" value="P:NADP+ biosynthetic process"/>
    <property type="evidence" value="ECO:0007669"/>
    <property type="project" value="UniProtKB-UniRule"/>
</dbReference>
<dbReference type="SUPFAM" id="SSF111331">
    <property type="entry name" value="NAD kinase/diacylglycerol kinase-like"/>
    <property type="match status" value="1"/>
</dbReference>
<evidence type="ECO:0000313" key="8">
    <source>
        <dbReference type="Proteomes" id="UP000199041"/>
    </source>
</evidence>
<dbReference type="Pfam" id="PF01513">
    <property type="entry name" value="NAD_kinase"/>
    <property type="match status" value="1"/>
</dbReference>
<evidence type="ECO:0000256" key="6">
    <source>
        <dbReference type="HAMAP-Rule" id="MF_00361"/>
    </source>
</evidence>
<dbReference type="Gene3D" id="2.60.200.30">
    <property type="entry name" value="Probable inorganic polyphosphate/atp-NAD kinase, domain 2"/>
    <property type="match status" value="1"/>
</dbReference>
<dbReference type="PANTHER" id="PTHR20275">
    <property type="entry name" value="NAD KINASE"/>
    <property type="match status" value="1"/>
</dbReference>
<evidence type="ECO:0000256" key="5">
    <source>
        <dbReference type="ARBA" id="ARBA00047925"/>
    </source>
</evidence>
<feature type="binding site" evidence="6">
    <location>
        <position position="212"/>
    </location>
    <ligand>
        <name>NAD(+)</name>
        <dbReference type="ChEBI" id="CHEBI:57540"/>
    </ligand>
</feature>
<feature type="binding site" evidence="6">
    <location>
        <position position="177"/>
    </location>
    <ligand>
        <name>NAD(+)</name>
        <dbReference type="ChEBI" id="CHEBI:57540"/>
    </ligand>
</feature>
<evidence type="ECO:0000313" key="7">
    <source>
        <dbReference type="EMBL" id="SEA57274.1"/>
    </source>
</evidence>
<comment type="similarity">
    <text evidence="6">Belongs to the NAD kinase family.</text>
</comment>
<keyword evidence="6" id="KW-0547">Nucleotide-binding</keyword>
<dbReference type="PANTHER" id="PTHR20275:SF0">
    <property type="entry name" value="NAD KINASE"/>
    <property type="match status" value="1"/>
</dbReference>
<keyword evidence="2 6" id="KW-0418">Kinase</keyword>
<organism evidence="7 8">
    <name type="scientific">Arachidicoccus rhizosphaerae</name>
    <dbReference type="NCBI Taxonomy" id="551991"/>
    <lineage>
        <taxon>Bacteria</taxon>
        <taxon>Pseudomonadati</taxon>
        <taxon>Bacteroidota</taxon>
        <taxon>Chitinophagia</taxon>
        <taxon>Chitinophagales</taxon>
        <taxon>Chitinophagaceae</taxon>
        <taxon>Arachidicoccus</taxon>
    </lineage>
</organism>
<keyword evidence="6" id="KW-0067">ATP-binding</keyword>
<keyword evidence="8" id="KW-1185">Reference proteome</keyword>